<name>A0A7R9LNW6_9ACAR</name>
<keyword evidence="4" id="KW-1185">Reference proteome</keyword>
<dbReference type="InterPro" id="IPR019734">
    <property type="entry name" value="TPR_rpt"/>
</dbReference>
<dbReference type="PANTHER" id="PTHR44177:SF1">
    <property type="entry name" value="TETRATRICOPEPTIDE REPEAT PROTEIN 8"/>
    <property type="match status" value="1"/>
</dbReference>
<dbReference type="SUPFAM" id="SSF48452">
    <property type="entry name" value="TPR-like"/>
    <property type="match status" value="1"/>
</dbReference>
<dbReference type="CDD" id="cd21341">
    <property type="entry name" value="TTC8_N"/>
    <property type="match status" value="1"/>
</dbReference>
<evidence type="ECO:0000313" key="4">
    <source>
        <dbReference type="Proteomes" id="UP000759131"/>
    </source>
</evidence>
<evidence type="ECO:0000256" key="1">
    <source>
        <dbReference type="PROSITE-ProRule" id="PRU00339"/>
    </source>
</evidence>
<dbReference type="EMBL" id="CAJPIZ010030208">
    <property type="protein sequence ID" value="CAG2119867.1"/>
    <property type="molecule type" value="Genomic_DNA"/>
</dbReference>
<dbReference type="GO" id="GO:0034464">
    <property type="term" value="C:BBSome"/>
    <property type="evidence" value="ECO:0007669"/>
    <property type="project" value="InterPro"/>
</dbReference>
<dbReference type="PANTHER" id="PTHR44177">
    <property type="entry name" value="TETRATRICOPEPTIDE REPEAT PROTEIN 8"/>
    <property type="match status" value="1"/>
</dbReference>
<dbReference type="Pfam" id="PF13181">
    <property type="entry name" value="TPR_8"/>
    <property type="match status" value="1"/>
</dbReference>
<dbReference type="GO" id="GO:0036064">
    <property type="term" value="C:ciliary basal body"/>
    <property type="evidence" value="ECO:0007669"/>
    <property type="project" value="TreeGrafter"/>
</dbReference>
<feature type="compositionally biased region" description="Polar residues" evidence="2">
    <location>
        <begin position="43"/>
        <end position="65"/>
    </location>
</feature>
<feature type="region of interest" description="Disordered" evidence="2">
    <location>
        <begin position="43"/>
        <end position="80"/>
    </location>
</feature>
<gene>
    <name evidence="3" type="ORF">OSB1V03_LOCUS19814</name>
</gene>
<organism evidence="3">
    <name type="scientific">Medioppia subpectinata</name>
    <dbReference type="NCBI Taxonomy" id="1979941"/>
    <lineage>
        <taxon>Eukaryota</taxon>
        <taxon>Metazoa</taxon>
        <taxon>Ecdysozoa</taxon>
        <taxon>Arthropoda</taxon>
        <taxon>Chelicerata</taxon>
        <taxon>Arachnida</taxon>
        <taxon>Acari</taxon>
        <taxon>Acariformes</taxon>
        <taxon>Sarcoptiformes</taxon>
        <taxon>Oribatida</taxon>
        <taxon>Brachypylina</taxon>
        <taxon>Oppioidea</taxon>
        <taxon>Oppiidae</taxon>
        <taxon>Medioppia</taxon>
    </lineage>
</organism>
<dbReference type="Pfam" id="PF13432">
    <property type="entry name" value="TPR_16"/>
    <property type="match status" value="1"/>
</dbReference>
<dbReference type="Gene3D" id="1.25.40.10">
    <property type="entry name" value="Tetratricopeptide repeat domain"/>
    <property type="match status" value="1"/>
</dbReference>
<evidence type="ECO:0000313" key="3">
    <source>
        <dbReference type="EMBL" id="CAD7643910.1"/>
    </source>
</evidence>
<dbReference type="GO" id="GO:1905515">
    <property type="term" value="P:non-motile cilium assembly"/>
    <property type="evidence" value="ECO:0007669"/>
    <property type="project" value="InterPro"/>
</dbReference>
<feature type="non-terminal residue" evidence="3">
    <location>
        <position position="1"/>
    </location>
</feature>
<protein>
    <submittedName>
        <fullName evidence="3">Uncharacterized protein</fullName>
    </submittedName>
</protein>
<dbReference type="Proteomes" id="UP000759131">
    <property type="component" value="Unassembled WGS sequence"/>
</dbReference>
<dbReference type="PROSITE" id="PS50005">
    <property type="entry name" value="TPR"/>
    <property type="match status" value="1"/>
</dbReference>
<accession>A0A7R9LNW6</accession>
<reference evidence="3" key="1">
    <citation type="submission" date="2020-11" db="EMBL/GenBank/DDBJ databases">
        <authorList>
            <person name="Tran Van P."/>
        </authorList>
    </citation>
    <scope>NUCLEOTIDE SEQUENCE</scope>
</reference>
<keyword evidence="1" id="KW-0802">TPR repeat</keyword>
<dbReference type="GO" id="GO:0097730">
    <property type="term" value="C:non-motile cilium"/>
    <property type="evidence" value="ECO:0007669"/>
    <property type="project" value="TreeGrafter"/>
</dbReference>
<dbReference type="EMBL" id="OC884783">
    <property type="protein sequence ID" value="CAD7643910.1"/>
    <property type="molecule type" value="Genomic_DNA"/>
</dbReference>
<dbReference type="InterPro" id="IPR028796">
    <property type="entry name" value="BBS8"/>
</dbReference>
<dbReference type="AlphaFoldDB" id="A0A7R9LNW6"/>
<feature type="repeat" description="TPR" evidence="1">
    <location>
        <begin position="287"/>
        <end position="320"/>
    </location>
</feature>
<evidence type="ECO:0000256" key="2">
    <source>
        <dbReference type="SAM" id="MobiDB-lite"/>
    </source>
</evidence>
<dbReference type="SMART" id="SM00028">
    <property type="entry name" value="TPR"/>
    <property type="match status" value="5"/>
</dbReference>
<dbReference type="OrthoDB" id="421121at2759"/>
<sequence length="326" mass="36963">MKMRCLTEQVYVDDLEADEEGIAESLMDDNSIAQVARPGTSLKTMSTARPMQTSQSVRPVTQSGRPLTGTLRPGTQGRLGTMENALKTPRTARTSRPMTSSSGRFVRMGTTSMLAQPDGPFINLGRLNIGKYAAIQTLAKPLFEYIYYQENNIRVQLGKCYYKLGMIRDAEKQFRSALKHIEVPVEVYLWLGRVYERLDQPLAALDVYSDGLNKYPGETFLITYAARIHETMNEMEDSIKLYKEVLTYDAINIEAIASIAMNHFYNDQPEIALRYYRRILQMGTCNSQIYNNLGLSCYLSQQFDMAITCFERALMFSDSDDVTADI</sequence>
<proteinExistence type="predicted"/>
<dbReference type="InterPro" id="IPR011990">
    <property type="entry name" value="TPR-like_helical_dom_sf"/>
</dbReference>